<proteinExistence type="predicted"/>
<keyword evidence="4" id="KW-1185">Reference proteome</keyword>
<feature type="domain" description="Serine aminopeptidase S33" evidence="2">
    <location>
        <begin position="57"/>
        <end position="294"/>
    </location>
</feature>
<dbReference type="SUPFAM" id="SSF53474">
    <property type="entry name" value="alpha/beta-Hydrolases"/>
    <property type="match status" value="1"/>
</dbReference>
<evidence type="ECO:0000256" key="1">
    <source>
        <dbReference type="SAM" id="Phobius"/>
    </source>
</evidence>
<dbReference type="Gene3D" id="3.40.50.1820">
    <property type="entry name" value="alpha/beta hydrolase"/>
    <property type="match status" value="1"/>
</dbReference>
<dbReference type="Proteomes" id="UP000247612">
    <property type="component" value="Unassembled WGS sequence"/>
</dbReference>
<evidence type="ECO:0000259" key="2">
    <source>
        <dbReference type="Pfam" id="PF12146"/>
    </source>
</evidence>
<evidence type="ECO:0000313" key="3">
    <source>
        <dbReference type="EMBL" id="PXX74131.1"/>
    </source>
</evidence>
<dbReference type="EMBL" id="QJKH01000025">
    <property type="protein sequence ID" value="PXX74131.1"/>
    <property type="molecule type" value="Genomic_DNA"/>
</dbReference>
<dbReference type="AlphaFoldDB" id="A0A318KCQ2"/>
<keyword evidence="1" id="KW-0812">Transmembrane</keyword>
<feature type="transmembrane region" description="Helical" evidence="1">
    <location>
        <begin position="179"/>
        <end position="200"/>
    </location>
</feature>
<dbReference type="STRING" id="1034346.GCA_000313565_02273"/>
<dbReference type="Pfam" id="PF12146">
    <property type="entry name" value="Hydrolase_4"/>
    <property type="match status" value="1"/>
</dbReference>
<protein>
    <submittedName>
        <fullName evidence="3">Alpha-beta hydrolase superfamily lysophospholipase</fullName>
    </submittedName>
</protein>
<comment type="caution">
    <text evidence="3">The sequence shown here is derived from an EMBL/GenBank/DDBJ whole genome shotgun (WGS) entry which is preliminary data.</text>
</comment>
<keyword evidence="1" id="KW-1133">Transmembrane helix</keyword>
<reference evidence="3 4" key="1">
    <citation type="submission" date="2018-05" db="EMBL/GenBank/DDBJ databases">
        <title>Genomic Encyclopedia of Type Strains, Phase IV (KMG-IV): sequencing the most valuable type-strain genomes for metagenomic binning, comparative biology and taxonomic classification.</title>
        <authorList>
            <person name="Goeker M."/>
        </authorList>
    </citation>
    <scope>NUCLEOTIDE SEQUENCE [LARGE SCALE GENOMIC DNA]</scope>
    <source>
        <strain evidence="3 4">JC118</strain>
    </source>
</reference>
<name>A0A318KCQ2_9FIRM</name>
<dbReference type="InterPro" id="IPR029058">
    <property type="entry name" value="AB_hydrolase_fold"/>
</dbReference>
<organism evidence="3 4">
    <name type="scientific">Dielma fastidiosa</name>
    <dbReference type="NCBI Taxonomy" id="1034346"/>
    <lineage>
        <taxon>Bacteria</taxon>
        <taxon>Bacillati</taxon>
        <taxon>Bacillota</taxon>
        <taxon>Erysipelotrichia</taxon>
        <taxon>Erysipelotrichales</taxon>
        <taxon>Erysipelotrichaceae</taxon>
        <taxon>Dielma</taxon>
    </lineage>
</organism>
<dbReference type="RefSeq" id="WP_219999608.1">
    <property type="nucleotide sequence ID" value="NZ_QJKH01000025.1"/>
</dbReference>
<keyword evidence="3" id="KW-0378">Hydrolase</keyword>
<evidence type="ECO:0000313" key="4">
    <source>
        <dbReference type="Proteomes" id="UP000247612"/>
    </source>
</evidence>
<gene>
    <name evidence="3" type="ORF">DES51_1255</name>
</gene>
<keyword evidence="1" id="KW-0472">Membrane</keyword>
<dbReference type="GO" id="GO:0016787">
    <property type="term" value="F:hydrolase activity"/>
    <property type="evidence" value="ECO:0007669"/>
    <property type="project" value="UniProtKB-KW"/>
</dbReference>
<sequence length="320" mass="36757">MSNQQALSISYQNQNNWKEIQSFLPLRYQLTDAAMPKEESWEWQDNLIHLDTYRNPRAKAKVILFHGVGTNGRQMTTIIGKPLADDGFEVIALDMPLYGETAVNRKQTITFSDWVECGNDYLNYEFTRDDRPIFLYGLSAGGMETYFVAAKNRKVKGIIGMTFLDQREKTVRMTTTKNWFWGTFGSALAALSCHIGFSKFQMRMSICSKMNALCNDEKALQAMLKDKTSAGNKVNMKFLADYMTYKPDVEPEDFDCCPLLLTQPENDRWTPEFLSDIVLDKIKKVSVKKVKLRNGSHYPVEEEALTDLHQSILEFINENI</sequence>
<dbReference type="PANTHER" id="PTHR11614">
    <property type="entry name" value="PHOSPHOLIPASE-RELATED"/>
    <property type="match status" value="1"/>
</dbReference>
<accession>A0A318KCQ2</accession>
<dbReference type="InterPro" id="IPR051044">
    <property type="entry name" value="MAG_DAG_Lipase"/>
</dbReference>
<dbReference type="InterPro" id="IPR022742">
    <property type="entry name" value="Hydrolase_4"/>
</dbReference>